<name>A0ABT4UIP0_9BACT</name>
<evidence type="ECO:0000313" key="1">
    <source>
        <dbReference type="EMBL" id="MDA3614709.1"/>
    </source>
</evidence>
<accession>A0ABT4UIP0</accession>
<organism evidence="1 2">
    <name type="scientific">Polluticaenibacter yanchengensis</name>
    <dbReference type="NCBI Taxonomy" id="3014562"/>
    <lineage>
        <taxon>Bacteria</taxon>
        <taxon>Pseudomonadati</taxon>
        <taxon>Bacteroidota</taxon>
        <taxon>Chitinophagia</taxon>
        <taxon>Chitinophagales</taxon>
        <taxon>Chitinophagaceae</taxon>
        <taxon>Polluticaenibacter</taxon>
    </lineage>
</organism>
<reference evidence="1 2" key="1">
    <citation type="submission" date="2022-12" db="EMBL/GenBank/DDBJ databases">
        <title>Chitinophagaceae gen. sp. nov., a new member of the family Chitinophagaceae, isolated from soil in a chemical factory.</title>
        <authorList>
            <person name="Ke Z."/>
        </authorList>
    </citation>
    <scope>NUCLEOTIDE SEQUENCE [LARGE SCALE GENOMIC DNA]</scope>
    <source>
        <strain evidence="1 2">LY-5</strain>
    </source>
</reference>
<keyword evidence="2" id="KW-1185">Reference proteome</keyword>
<evidence type="ECO:0000313" key="2">
    <source>
        <dbReference type="Proteomes" id="UP001210231"/>
    </source>
</evidence>
<comment type="caution">
    <text evidence="1">The sequence shown here is derived from an EMBL/GenBank/DDBJ whole genome shotgun (WGS) entry which is preliminary data.</text>
</comment>
<gene>
    <name evidence="1" type="ORF">O3P16_07810</name>
</gene>
<proteinExistence type="predicted"/>
<protein>
    <recommendedName>
        <fullName evidence="3">GerMN domain-containing protein</fullName>
    </recommendedName>
</protein>
<evidence type="ECO:0008006" key="3">
    <source>
        <dbReference type="Google" id="ProtNLM"/>
    </source>
</evidence>
<sequence>MCQEHKENTITVHDIPFVKLPINKDRLYIMVHDLSTPVDKEETKLAKLSDVIGMSASGLNIEMVKLVDYPDFIGTNQFQSNNLIGATGLFMIVVDKMVEFVGIDFTFIPETGTIERTNEWYDVNVMMILYQPKID</sequence>
<dbReference type="Proteomes" id="UP001210231">
    <property type="component" value="Unassembled WGS sequence"/>
</dbReference>
<dbReference type="EMBL" id="JAQGEF010000007">
    <property type="protein sequence ID" value="MDA3614709.1"/>
    <property type="molecule type" value="Genomic_DNA"/>
</dbReference>